<comment type="caution">
    <text evidence="1">The sequence shown here is derived from an EMBL/GenBank/DDBJ whole genome shotgun (WGS) entry which is preliminary data.</text>
</comment>
<accession>X1JQZ8</accession>
<dbReference type="EMBL" id="BARU01042055">
    <property type="protein sequence ID" value="GAH80704.1"/>
    <property type="molecule type" value="Genomic_DNA"/>
</dbReference>
<dbReference type="AlphaFoldDB" id="X1JQZ8"/>
<reference evidence="1" key="1">
    <citation type="journal article" date="2014" name="Front. Microbiol.">
        <title>High frequency of phylogenetically diverse reductive dehalogenase-homologous genes in deep subseafloor sedimentary metagenomes.</title>
        <authorList>
            <person name="Kawai M."/>
            <person name="Futagami T."/>
            <person name="Toyoda A."/>
            <person name="Takaki Y."/>
            <person name="Nishi S."/>
            <person name="Hori S."/>
            <person name="Arai W."/>
            <person name="Tsubouchi T."/>
            <person name="Morono Y."/>
            <person name="Uchiyama I."/>
            <person name="Ito T."/>
            <person name="Fujiyama A."/>
            <person name="Inagaki F."/>
            <person name="Takami H."/>
        </authorList>
    </citation>
    <scope>NUCLEOTIDE SEQUENCE</scope>
    <source>
        <strain evidence="1">Expedition CK06-06</strain>
    </source>
</reference>
<gene>
    <name evidence="1" type="ORF">S03H2_64694</name>
</gene>
<protein>
    <submittedName>
        <fullName evidence="1">Uncharacterized protein</fullName>
    </submittedName>
</protein>
<organism evidence="1">
    <name type="scientific">marine sediment metagenome</name>
    <dbReference type="NCBI Taxonomy" id="412755"/>
    <lineage>
        <taxon>unclassified sequences</taxon>
        <taxon>metagenomes</taxon>
        <taxon>ecological metagenomes</taxon>
    </lineage>
</organism>
<proteinExistence type="predicted"/>
<name>X1JQZ8_9ZZZZ</name>
<evidence type="ECO:0000313" key="1">
    <source>
        <dbReference type="EMBL" id="GAH80704.1"/>
    </source>
</evidence>
<feature type="non-terminal residue" evidence="1">
    <location>
        <position position="84"/>
    </location>
</feature>
<sequence>MINPDSLRQKVFTKKKENTNLTLQDFYKFFSKSNRNSIRTYFNESNKLYPPDISKGNMDISGIIDLPNNPALIFDKTQPPDLNM</sequence>